<reference evidence="1 2" key="1">
    <citation type="journal article" date="2022" name="Genome Biol. Evol.">
        <title>Host diet, physiology and behaviors set the stage for Lachnospiraceae cladogenesis.</title>
        <authorList>
            <person name="Vera-Ponce De Leon A."/>
            <person name="Schneider M."/>
            <person name="Jahnes B.C."/>
            <person name="Sadowski V."/>
            <person name="Camuy-Velez L.A."/>
            <person name="Duan J."/>
            <person name="Sabree Z.L."/>
        </authorList>
    </citation>
    <scope>NUCLEOTIDE SEQUENCE [LARGE SCALE GENOMIC DNA]</scope>
    <source>
        <strain evidence="1 2">PAL227</strain>
    </source>
</reference>
<keyword evidence="1" id="KW-0238">DNA-binding</keyword>
<dbReference type="EMBL" id="JAMZFV010000019">
    <property type="protein sequence ID" value="MCP1110902.1"/>
    <property type="molecule type" value="Genomic_DNA"/>
</dbReference>
<sequence>MSKSISVTLTNDEYENFKKEADGLGLTLGKLARMRLMSDTSFEETYDRLKHLASIAPPSIPFTVMSLFDEDDWRNNFDTGLKLSLGRTFYNYVRGNKMTSVVITKKNSSNVQQYQRDVLRPIRFKIKQWINYKDTEPKIDYLGNQSIFDDFRKQNDWDCVLTDGDLHADTIVSMKFLLRQVIYYLADGKIIWNNTSYIPSMKDKDFWPFLNYLLDNIEILLPPNNPIVDKLSQLFELSLTRANVMILPARSLQERGAAPWYDYIPAFLSEILKLNKSRFRYKFDSTEEVIDFIKNQHLETFFIGEEISYDNIIDIHETQDVEKNFEQGKALNLSKIIDSYIDILKVRSKYF</sequence>
<dbReference type="RefSeq" id="WP_262069783.1">
    <property type="nucleotide sequence ID" value="NZ_JAMXOC010000019.1"/>
</dbReference>
<proteinExistence type="predicted"/>
<accession>A0ABT1EJM0</accession>
<evidence type="ECO:0000313" key="1">
    <source>
        <dbReference type="EMBL" id="MCP1110902.1"/>
    </source>
</evidence>
<evidence type="ECO:0000313" key="2">
    <source>
        <dbReference type="Proteomes" id="UP001523565"/>
    </source>
</evidence>
<comment type="caution">
    <text evidence="1">The sequence shown here is derived from an EMBL/GenBank/DDBJ whole genome shotgun (WGS) entry which is preliminary data.</text>
</comment>
<dbReference type="GO" id="GO:0003677">
    <property type="term" value="F:DNA binding"/>
    <property type="evidence" value="ECO:0007669"/>
    <property type="project" value="UniProtKB-KW"/>
</dbReference>
<dbReference type="InterPro" id="IPR010813">
    <property type="entry name" value="DUF1413"/>
</dbReference>
<keyword evidence="2" id="KW-1185">Reference proteome</keyword>
<dbReference type="Pfam" id="PF07205">
    <property type="entry name" value="DUF1413"/>
    <property type="match status" value="1"/>
</dbReference>
<gene>
    <name evidence="1" type="ORF">NK118_11640</name>
</gene>
<organism evidence="1 2">
    <name type="scientific">Ohessyouella blattaphilus</name>
    <dbReference type="NCBI Taxonomy" id="2949333"/>
    <lineage>
        <taxon>Bacteria</taxon>
        <taxon>Bacillati</taxon>
        <taxon>Bacillota</taxon>
        <taxon>Clostridia</taxon>
        <taxon>Lachnospirales</taxon>
        <taxon>Lachnospiraceae</taxon>
        <taxon>Ohessyouella</taxon>
    </lineage>
</organism>
<dbReference type="Proteomes" id="UP001523565">
    <property type="component" value="Unassembled WGS sequence"/>
</dbReference>
<name>A0ABT1EJM0_9FIRM</name>
<protein>
    <submittedName>
        <fullName evidence="1">Single-stranded DNA-binding protein</fullName>
    </submittedName>
</protein>